<proteinExistence type="predicted"/>
<gene>
    <name evidence="1" type="ORF">E5336_04150</name>
</gene>
<dbReference type="EMBL" id="SRYG01000006">
    <property type="protein sequence ID" value="TGY66494.1"/>
    <property type="molecule type" value="Genomic_DNA"/>
</dbReference>
<comment type="caution">
    <text evidence="1">The sequence shown here is derived from an EMBL/GenBank/DDBJ whole genome shotgun (WGS) entry which is preliminary data.</text>
</comment>
<dbReference type="Proteomes" id="UP000308836">
    <property type="component" value="Unassembled WGS sequence"/>
</dbReference>
<name>A0AC61R8D8_9FIRM</name>
<reference evidence="1" key="1">
    <citation type="submission" date="2019-04" db="EMBL/GenBank/DDBJ databases">
        <title>Microbes associate with the intestines of laboratory mice.</title>
        <authorList>
            <person name="Navarre W."/>
            <person name="Wong E."/>
            <person name="Huang K."/>
            <person name="Tropini C."/>
            <person name="Ng K."/>
            <person name="Yu B."/>
        </authorList>
    </citation>
    <scope>NUCLEOTIDE SEQUENCE</scope>
    <source>
        <strain evidence="1">NM09_H32</strain>
    </source>
</reference>
<evidence type="ECO:0000313" key="2">
    <source>
        <dbReference type="Proteomes" id="UP000308836"/>
    </source>
</evidence>
<sequence>MKTWNDYKEHVYKVDSEIAKDMKEVEELAAIISTIIEQRNRLGLSQRDLAALCKLPQSSIARIESCQTMPNLRTLLNILQHLGLSLTVSKSRQVF</sequence>
<accession>A0AC61R8D8</accession>
<keyword evidence="2" id="KW-1185">Reference proteome</keyword>
<organism evidence="1 2">
    <name type="scientific">Dubosiella muris</name>
    <dbReference type="NCBI Taxonomy" id="3038133"/>
    <lineage>
        <taxon>Bacteria</taxon>
        <taxon>Bacillati</taxon>
        <taxon>Bacillota</taxon>
        <taxon>Erysipelotrichia</taxon>
        <taxon>Erysipelotrichales</taxon>
        <taxon>Erysipelotrichaceae</taxon>
        <taxon>Dubosiella</taxon>
    </lineage>
</organism>
<protein>
    <submittedName>
        <fullName evidence="1">XRE family transcriptional regulator</fullName>
    </submittedName>
</protein>
<evidence type="ECO:0000313" key="1">
    <source>
        <dbReference type="EMBL" id="TGY66494.1"/>
    </source>
</evidence>